<protein>
    <submittedName>
        <fullName evidence="1">Uncharacterized protein</fullName>
    </submittedName>
</protein>
<sequence length="381" mass="42793">MTELDNSDKTLPETLITILEPCEVPLSFDYHNRTIDVRPIATALLRWGYDSDSIALDLWKRVTDSPQKIELLKKLLRPCNAHMVLPSSESGFVPRRARTWQEARSNFLQSDDLKASVIWWTRDFYLDLLLTIMAPSHTPTPSERSTPTRNQEAFRRKLFDRDGVVSLIGRVKNSRSPPLPPGVIYFSSATLQGAHIIPFSANSHPELRNALSVFAGRSVEMLLTGSQINDPSNGLLLDVLTHQTFGEFKIGIECREKTYRLRKLYPDIDLPEMLARHNDQEALLFGMNSLSVPSPSELLCNVHLAIGYVLRESNASQTISAILEDEEEFNSGSTDGDYWLAAGASYLERKLRGLASANYSDTHDPGEQERLARDDHVITAG</sequence>
<proteinExistence type="predicted"/>
<reference evidence="2" key="1">
    <citation type="journal article" date="2024" name="Front. Bioeng. Biotechnol.">
        <title>Genome-scale model development and genomic sequencing of the oleaginous clade Lipomyces.</title>
        <authorList>
            <person name="Czajka J.J."/>
            <person name="Han Y."/>
            <person name="Kim J."/>
            <person name="Mondo S.J."/>
            <person name="Hofstad B.A."/>
            <person name="Robles A."/>
            <person name="Haridas S."/>
            <person name="Riley R."/>
            <person name="LaButti K."/>
            <person name="Pangilinan J."/>
            <person name="Andreopoulos W."/>
            <person name="Lipzen A."/>
            <person name="Yan J."/>
            <person name="Wang M."/>
            <person name="Ng V."/>
            <person name="Grigoriev I.V."/>
            <person name="Spatafora J.W."/>
            <person name="Magnuson J.K."/>
            <person name="Baker S.E."/>
            <person name="Pomraning K.R."/>
        </authorList>
    </citation>
    <scope>NUCLEOTIDE SEQUENCE [LARGE SCALE GENOMIC DNA]</scope>
    <source>
        <strain evidence="2">CBS 10300</strain>
    </source>
</reference>
<evidence type="ECO:0000313" key="2">
    <source>
        <dbReference type="Proteomes" id="UP001489719"/>
    </source>
</evidence>
<organism evidence="1 2">
    <name type="scientific">Lipomyces orientalis</name>
    <dbReference type="NCBI Taxonomy" id="1233043"/>
    <lineage>
        <taxon>Eukaryota</taxon>
        <taxon>Fungi</taxon>
        <taxon>Dikarya</taxon>
        <taxon>Ascomycota</taxon>
        <taxon>Saccharomycotina</taxon>
        <taxon>Lipomycetes</taxon>
        <taxon>Lipomycetales</taxon>
        <taxon>Lipomycetaceae</taxon>
        <taxon>Lipomyces</taxon>
    </lineage>
</organism>
<dbReference type="Proteomes" id="UP001489719">
    <property type="component" value="Unassembled WGS sequence"/>
</dbReference>
<gene>
    <name evidence="1" type="ORF">V1517DRAFT_336022</name>
</gene>
<comment type="caution">
    <text evidence="1">The sequence shown here is derived from an EMBL/GenBank/DDBJ whole genome shotgun (WGS) entry which is preliminary data.</text>
</comment>
<name>A0ACC3TX75_9ASCO</name>
<keyword evidence="2" id="KW-1185">Reference proteome</keyword>
<accession>A0ACC3TX75</accession>
<evidence type="ECO:0000313" key="1">
    <source>
        <dbReference type="EMBL" id="KAK9325416.1"/>
    </source>
</evidence>
<dbReference type="EMBL" id="MU970041">
    <property type="protein sequence ID" value="KAK9325416.1"/>
    <property type="molecule type" value="Genomic_DNA"/>
</dbReference>